<keyword evidence="2" id="KW-1185">Reference proteome</keyword>
<evidence type="ECO:0000313" key="1">
    <source>
        <dbReference type="EMBL" id="KYM84603.1"/>
    </source>
</evidence>
<evidence type="ECO:0000313" key="2">
    <source>
        <dbReference type="Proteomes" id="UP000078540"/>
    </source>
</evidence>
<reference evidence="1 2" key="1">
    <citation type="submission" date="2015-09" db="EMBL/GenBank/DDBJ databases">
        <title>Atta colombica WGS genome.</title>
        <authorList>
            <person name="Nygaard S."/>
            <person name="Hu H."/>
            <person name="Boomsma J."/>
            <person name="Zhang G."/>
        </authorList>
    </citation>
    <scope>NUCLEOTIDE SEQUENCE [LARGE SCALE GENOMIC DNA]</scope>
    <source>
        <strain evidence="1">Treedump-2</strain>
        <tissue evidence="1">Whole body</tissue>
    </source>
</reference>
<feature type="non-terminal residue" evidence="1">
    <location>
        <position position="1"/>
    </location>
</feature>
<dbReference type="Proteomes" id="UP000078540">
    <property type="component" value="Unassembled WGS sequence"/>
</dbReference>
<dbReference type="EMBL" id="KQ976463">
    <property type="protein sequence ID" value="KYM84603.1"/>
    <property type="molecule type" value="Genomic_DNA"/>
</dbReference>
<sequence length="54" mass="6191">WFAQRSTTGVRKGLEKLLIEVLFAADKQSVLDSLLLHHSMISTERLNVVQRKAR</sequence>
<organism evidence="1 2">
    <name type="scientific">Atta colombica</name>
    <dbReference type="NCBI Taxonomy" id="520822"/>
    <lineage>
        <taxon>Eukaryota</taxon>
        <taxon>Metazoa</taxon>
        <taxon>Ecdysozoa</taxon>
        <taxon>Arthropoda</taxon>
        <taxon>Hexapoda</taxon>
        <taxon>Insecta</taxon>
        <taxon>Pterygota</taxon>
        <taxon>Neoptera</taxon>
        <taxon>Endopterygota</taxon>
        <taxon>Hymenoptera</taxon>
        <taxon>Apocrita</taxon>
        <taxon>Aculeata</taxon>
        <taxon>Formicoidea</taxon>
        <taxon>Formicidae</taxon>
        <taxon>Myrmicinae</taxon>
        <taxon>Atta</taxon>
    </lineage>
</organism>
<accession>A0A151I4I0</accession>
<gene>
    <name evidence="1" type="ORF">ALC53_05172</name>
</gene>
<name>A0A151I4I0_9HYME</name>
<proteinExistence type="predicted"/>
<dbReference type="AlphaFoldDB" id="A0A151I4I0"/>
<protein>
    <submittedName>
        <fullName evidence="1">Uncharacterized protein</fullName>
    </submittedName>
</protein>